<sequence>MPRKVIIDTDPGVDDVLAVLLALASPELQTLAITITFGNTHAPVAYNNLLKIYASLAREFAHDPASVERFPGVKGKAVLALGADGPVGGDKAVAAYFHGTDGLSNISETHPHFDAPALGEDQEHAHLELSRKHASEVILDCLKEEEAGSVTIIALGPLSNLALALRADPDTFSRVGQVIWMGGAIDVPGNTSPTAEFNCFADPYAAHEVLEGVKRGAFEMVMAPLDITTPHTIHFDQLIHDVEAAAAAKEKTDGRPLTPLREFTSAMLVRVRGLMQSFGLPDEMEMHDPVAVWYAIQNGPRAEREENGWRTVPRVFAVERTGELTRGMCVVDRRGTDEEDAVLRTKSAISSGKNEDQNAKKTTSRTGAPRIIVSTPGKLVLEKLLLGRVFGA</sequence>
<proteinExistence type="predicted"/>
<evidence type="ECO:0000313" key="2">
    <source>
        <dbReference type="Proteomes" id="UP001230649"/>
    </source>
</evidence>
<gene>
    <name evidence="1" type="ORF">QFC20_006834</name>
</gene>
<accession>A0ACC2V6M9</accession>
<reference evidence="1" key="1">
    <citation type="submission" date="2023-04" db="EMBL/GenBank/DDBJ databases">
        <title>Draft Genome sequencing of Naganishia species isolated from polar environments using Oxford Nanopore Technology.</title>
        <authorList>
            <person name="Leo P."/>
            <person name="Venkateswaran K."/>
        </authorList>
    </citation>
    <scope>NUCLEOTIDE SEQUENCE</scope>
    <source>
        <strain evidence="1">MNA-CCFEE 5262</strain>
    </source>
</reference>
<evidence type="ECO:0000313" key="1">
    <source>
        <dbReference type="EMBL" id="KAJ9094819.1"/>
    </source>
</evidence>
<dbReference type="EMBL" id="JASBWS010000134">
    <property type="protein sequence ID" value="KAJ9094819.1"/>
    <property type="molecule type" value="Genomic_DNA"/>
</dbReference>
<name>A0ACC2V6M9_9TREE</name>
<comment type="caution">
    <text evidence="1">The sequence shown here is derived from an EMBL/GenBank/DDBJ whole genome shotgun (WGS) entry which is preliminary data.</text>
</comment>
<organism evidence="1 2">
    <name type="scientific">Naganishia adeliensis</name>
    <dbReference type="NCBI Taxonomy" id="92952"/>
    <lineage>
        <taxon>Eukaryota</taxon>
        <taxon>Fungi</taxon>
        <taxon>Dikarya</taxon>
        <taxon>Basidiomycota</taxon>
        <taxon>Agaricomycotina</taxon>
        <taxon>Tremellomycetes</taxon>
        <taxon>Filobasidiales</taxon>
        <taxon>Filobasidiaceae</taxon>
        <taxon>Naganishia</taxon>
    </lineage>
</organism>
<keyword evidence="2" id="KW-1185">Reference proteome</keyword>
<dbReference type="Proteomes" id="UP001230649">
    <property type="component" value="Unassembled WGS sequence"/>
</dbReference>
<protein>
    <submittedName>
        <fullName evidence="1">Uncharacterized protein</fullName>
    </submittedName>
</protein>